<dbReference type="Pfam" id="PF01593">
    <property type="entry name" value="Amino_oxidase"/>
    <property type="match status" value="1"/>
</dbReference>
<evidence type="ECO:0000313" key="3">
    <source>
        <dbReference type="Proteomes" id="UP000246132"/>
    </source>
</evidence>
<name>A0A3A8ABV6_9HYPH</name>
<dbReference type="SUPFAM" id="SSF51905">
    <property type="entry name" value="FAD/NAD(P)-binding domain"/>
    <property type="match status" value="1"/>
</dbReference>
<dbReference type="Proteomes" id="UP000246132">
    <property type="component" value="Unassembled WGS sequence"/>
</dbReference>
<evidence type="ECO:0000313" key="2">
    <source>
        <dbReference type="EMBL" id="RKF07792.1"/>
    </source>
</evidence>
<dbReference type="Gene3D" id="3.90.660.10">
    <property type="match status" value="1"/>
</dbReference>
<reference evidence="2 3" key="1">
    <citation type="journal article" date="2018" name="Int. J. Syst. Bacteriol.">
        <title>Oceaniradius stylonemae gen. nov., sp. nov., isolated from a red alga, Stylonema cornu-cervi.</title>
        <authorList>
            <person name="Jeong S."/>
        </authorList>
    </citation>
    <scope>NUCLEOTIDE SEQUENCE [LARGE SCALE GENOMIC DNA]</scope>
    <source>
        <strain evidence="2 3">StC1</strain>
    </source>
</reference>
<dbReference type="AlphaFoldDB" id="A0A3A8ABV6"/>
<dbReference type="GO" id="GO:0016491">
    <property type="term" value="F:oxidoreductase activity"/>
    <property type="evidence" value="ECO:0007669"/>
    <property type="project" value="InterPro"/>
</dbReference>
<gene>
    <name evidence="2" type="ORF">DEM25_008615</name>
</gene>
<proteinExistence type="predicted"/>
<dbReference type="EMBL" id="QFWV02000004">
    <property type="protein sequence ID" value="RKF07792.1"/>
    <property type="molecule type" value="Genomic_DNA"/>
</dbReference>
<accession>A0A3A8ABV6</accession>
<dbReference type="PANTHER" id="PTHR16128">
    <property type="entry name" value="FAD/NAD(P)-BINDING OXIDOREDUCTASE FAMILY PROTEIN"/>
    <property type="match status" value="1"/>
</dbReference>
<feature type="domain" description="Amine oxidase" evidence="1">
    <location>
        <begin position="132"/>
        <end position="346"/>
    </location>
</feature>
<dbReference type="Pfam" id="PF13450">
    <property type="entry name" value="NAD_binding_8"/>
    <property type="match status" value="1"/>
</dbReference>
<organism evidence="2 3">
    <name type="scientific">Oceaniradius stylonematis</name>
    <dbReference type="NCBI Taxonomy" id="2184161"/>
    <lineage>
        <taxon>Bacteria</taxon>
        <taxon>Pseudomonadati</taxon>
        <taxon>Pseudomonadota</taxon>
        <taxon>Alphaproteobacteria</taxon>
        <taxon>Hyphomicrobiales</taxon>
        <taxon>Ahrensiaceae</taxon>
        <taxon>Oceaniradius</taxon>
    </lineage>
</organism>
<keyword evidence="3" id="KW-1185">Reference proteome</keyword>
<sequence>MSRRCGMPTVRRRGRSCTADPAARRPICLGKRGTMTQSVAIIGAGLAGAVCARALADAGLAVTVFEKSGGTGGRLSTRRSAAGSFDHGAQYLTGRSAPMRALLDQLGEEGAVAPWTPEGKDRPGDWHVGLPGMSGFVKPLLGGIDVRLRTRIDGIGFDSQGQVRVTGADGLDHRFGRVVVTAPAPQAMALTAPLDRGFEALRDIVYAPCWAGMFAFAEPVADLPDLTRGDDHGPGALIVRNSSKPGRDGATFVVHGGGAWSAQHLEHEPKAIVPYLQGALERCAGQPLAPVHATAHRWRYARVDRALGESHLVTGCGRVVVCGDGLVGGRAEAAAQSGWAAAAAILDR</sequence>
<dbReference type="PANTHER" id="PTHR16128:SF5">
    <property type="entry name" value="FAD_NAD(P)-BINDING OXIDOREDUCTASE FAMILY PROTEIN"/>
    <property type="match status" value="1"/>
</dbReference>
<comment type="caution">
    <text evidence="2">The sequence shown here is derived from an EMBL/GenBank/DDBJ whole genome shotgun (WGS) entry which is preliminary data.</text>
</comment>
<evidence type="ECO:0000259" key="1">
    <source>
        <dbReference type="Pfam" id="PF01593"/>
    </source>
</evidence>
<dbReference type="InterPro" id="IPR002937">
    <property type="entry name" value="Amino_oxidase"/>
</dbReference>
<dbReference type="Gene3D" id="3.50.50.60">
    <property type="entry name" value="FAD/NAD(P)-binding domain"/>
    <property type="match status" value="1"/>
</dbReference>
<protein>
    <submittedName>
        <fullName evidence="2">FAD-dependent oxidoreductase</fullName>
    </submittedName>
</protein>
<dbReference type="InterPro" id="IPR036188">
    <property type="entry name" value="FAD/NAD-bd_sf"/>
</dbReference>